<dbReference type="PANTHER" id="PTHR11017">
    <property type="entry name" value="LEUCINE-RICH REPEAT-CONTAINING PROTEIN"/>
    <property type="match status" value="1"/>
</dbReference>
<dbReference type="InterPro" id="IPR001611">
    <property type="entry name" value="Leu-rich_rpt"/>
</dbReference>
<dbReference type="InterPro" id="IPR035897">
    <property type="entry name" value="Toll_tir_struct_dom_sf"/>
</dbReference>
<dbReference type="InterPro" id="IPR027417">
    <property type="entry name" value="P-loop_NTPase"/>
</dbReference>
<dbReference type="PANTHER" id="PTHR11017:SF570">
    <property type="entry name" value="DISEASE RESISTANCE PROTEIN (TIR-NBS CLASS)-RELATED"/>
    <property type="match status" value="1"/>
</dbReference>
<dbReference type="SMART" id="SM00255">
    <property type="entry name" value="TIR"/>
    <property type="match status" value="2"/>
</dbReference>
<dbReference type="GO" id="GO:0007165">
    <property type="term" value="P:signal transduction"/>
    <property type="evidence" value="ECO:0007669"/>
    <property type="project" value="InterPro"/>
</dbReference>
<dbReference type="Gene3D" id="3.40.50.300">
    <property type="entry name" value="P-loop containing nucleotide triphosphate hydrolases"/>
    <property type="match status" value="1"/>
</dbReference>
<gene>
    <name evidence="3" type="ORF">RchiOBHm_Chr5g0079881</name>
</gene>
<dbReference type="Pfam" id="PF00931">
    <property type="entry name" value="NB-ARC"/>
    <property type="match status" value="1"/>
</dbReference>
<dbReference type="FunFam" id="3.40.50.10140:FF:000007">
    <property type="entry name" value="Disease resistance protein (TIR-NBS-LRR class)"/>
    <property type="match status" value="2"/>
</dbReference>
<evidence type="ECO:0000259" key="2">
    <source>
        <dbReference type="PROSITE" id="PS50104"/>
    </source>
</evidence>
<sequence length="1313" mass="148664">MAASSSSSSSGGHRKYDVFLSFRGPDTRQVFVGHLYRALQKKAIDTFIDIIDPGKGSIIYKLLNLIDESRISVVVLSENYAFSTSCLKELVKIMECMDKKKQIVVPIFYKVDPFDIRYLKNSFAKAFARHEHMGRSSNKELETWKTALKRITDLSGWDSRKYEDDAVLVEVIVKFVCSKLQPVVEIEATRQATIEIEPTMSESNEDFEVVKVIRRAPTEIEPTMPKLTEDFEGVESTTQATNGNSEPAPQWNHDVFLSFRGDDTRKGFLSHLYHELQNTKVIRTFKDDEQLKKGKDISQSLLRAIEESRFAIVVLSENYAFSAWCLDELTKIFQCMEGKDTILPIFYHADPSDVRYQKGQFEVAFTKHESKARYDIEKVKQWRADLTKVGNLSGWDSKNHKSERELVEDIVKFVLKEVLQAPSGDFEEFEATREAMDEVKKMLKDDKITAIGVYGRGGVGKTAMVKHVGAQAKRIGLFDHVVMAVISQNPDLQKIQGALVNQLGLELVEDEEIEIANLSSIGIPSYDELQRCNSKVLLTTRIMDICHSMECQAHVLLNILSEQDSLKLFMKKSRKPFHGSTDSYDEERNVVRKCSGLPSVLEEAAREFGHKYVEEWNKAVSKAFGDDDDELQKAAQELNASQLVPTKDERDTFKRIELSYHALRFEDAKSFFLLCCMFPEDYDIPIEDLFKYGIGKGLLQYSDTLQEARDKAHSLVADLKALGLLLDGKKGCIRMHFDIQNVAMSIALSEGHAFFVKAGCELKDWPMDAHEVYSAISLMRNRLNKLPETLVCSELQILLLQSNAGICDIPKTFFQSPNALRVFDLSYTGISVLPSSFNVLTNLQALFLDCCNKITDISVLRKLKKVEILSLREFPLKELPKEIGSLNSLRMLDVTGGCVHKIPSKVISRLYRLEELYMKCEFGNWGSTVEEAVGQTIAGFDEIIGLSRLNILKVYISDAACLPKDIGFFGPNWVKFDICISRDLSPEMMLSPNDQPSRTLTLDRTINGLSDWFINVVTEKAEKLEYRECKGLTNILKEYEHGRLHGLKHLSIIGCPENWEELINAATWDPSKPVFESLEKLHPLQLQLLKELCVGELPLGSLCNLKLLKVQTCCNLMNALLPPKLLQRLTNLETIFCINMEHMKYVFGSEGLEPGMILLTKLSEMRLCALFRLISIWNGPAPNAVFYNLKVLAVCKCTKLKSLFPFDVARSLVQLEDLSVEHCPSLGRVIEASNSLNTSIGFLALKKLVLINLPELTGFCTEDGTVDTECPSLEYLYLDKCPQFINSASASVKLNDQQHLNSLVKRWEDMYNL</sequence>
<dbReference type="GO" id="GO:0043531">
    <property type="term" value="F:ADP binding"/>
    <property type="evidence" value="ECO:0007669"/>
    <property type="project" value="InterPro"/>
</dbReference>
<dbReference type="Gramene" id="PRQ35423">
    <property type="protein sequence ID" value="PRQ35423"/>
    <property type="gene ID" value="RchiOBHm_Chr5g0079881"/>
</dbReference>
<dbReference type="SUPFAM" id="SSF52540">
    <property type="entry name" value="P-loop containing nucleoside triphosphate hydrolases"/>
    <property type="match status" value="1"/>
</dbReference>
<dbReference type="InterPro" id="IPR057135">
    <property type="entry name" value="At4g27190-like_LRR"/>
</dbReference>
<dbReference type="Pfam" id="PF13855">
    <property type="entry name" value="LRR_8"/>
    <property type="match status" value="1"/>
</dbReference>
<accession>A0A2P6QMJ8</accession>
<dbReference type="Gene3D" id="3.80.10.10">
    <property type="entry name" value="Ribonuclease Inhibitor"/>
    <property type="match status" value="2"/>
</dbReference>
<proteinExistence type="predicted"/>
<name>A0A2P6QMJ8_ROSCH</name>
<dbReference type="SUPFAM" id="SSF52200">
    <property type="entry name" value="Toll/Interleukin receptor TIR domain"/>
    <property type="match status" value="2"/>
</dbReference>
<dbReference type="Pfam" id="PF23247">
    <property type="entry name" value="LRR_RPS2"/>
    <property type="match status" value="1"/>
</dbReference>
<dbReference type="GO" id="GO:0016787">
    <property type="term" value="F:hydrolase activity"/>
    <property type="evidence" value="ECO:0007669"/>
    <property type="project" value="UniProtKB-KW"/>
</dbReference>
<dbReference type="SUPFAM" id="SSF52058">
    <property type="entry name" value="L domain-like"/>
    <property type="match status" value="1"/>
</dbReference>
<evidence type="ECO:0000313" key="3">
    <source>
        <dbReference type="EMBL" id="PRQ35423.1"/>
    </source>
</evidence>
<keyword evidence="4" id="KW-1185">Reference proteome</keyword>
<dbReference type="SUPFAM" id="SSF52047">
    <property type="entry name" value="RNI-like"/>
    <property type="match status" value="1"/>
</dbReference>
<evidence type="ECO:0000313" key="4">
    <source>
        <dbReference type="Proteomes" id="UP000238479"/>
    </source>
</evidence>
<keyword evidence="3" id="KW-0675">Receptor</keyword>
<feature type="domain" description="TIR" evidence="2">
    <location>
        <begin position="14"/>
        <end position="180"/>
    </location>
</feature>
<dbReference type="InterPro" id="IPR002182">
    <property type="entry name" value="NB-ARC"/>
</dbReference>
<dbReference type="PROSITE" id="PS51450">
    <property type="entry name" value="LRR"/>
    <property type="match status" value="1"/>
</dbReference>
<reference evidence="3 4" key="1">
    <citation type="journal article" date="2018" name="Nat. Genet.">
        <title>The Rosa genome provides new insights in the design of modern roses.</title>
        <authorList>
            <person name="Bendahmane M."/>
        </authorList>
    </citation>
    <scope>NUCLEOTIDE SEQUENCE [LARGE SCALE GENOMIC DNA]</scope>
    <source>
        <strain evidence="4">cv. Old Blush</strain>
    </source>
</reference>
<dbReference type="Pfam" id="PF01582">
    <property type="entry name" value="TIR"/>
    <property type="match status" value="2"/>
</dbReference>
<keyword evidence="3" id="KW-0378">Hydrolase</keyword>
<dbReference type="InterPro" id="IPR044974">
    <property type="entry name" value="Disease_R_plants"/>
</dbReference>
<dbReference type="InterPro" id="IPR000157">
    <property type="entry name" value="TIR_dom"/>
</dbReference>
<organism evidence="3 4">
    <name type="scientific">Rosa chinensis</name>
    <name type="common">China rose</name>
    <dbReference type="NCBI Taxonomy" id="74649"/>
    <lineage>
        <taxon>Eukaryota</taxon>
        <taxon>Viridiplantae</taxon>
        <taxon>Streptophyta</taxon>
        <taxon>Embryophyta</taxon>
        <taxon>Tracheophyta</taxon>
        <taxon>Spermatophyta</taxon>
        <taxon>Magnoliopsida</taxon>
        <taxon>eudicotyledons</taxon>
        <taxon>Gunneridae</taxon>
        <taxon>Pentapetalae</taxon>
        <taxon>rosids</taxon>
        <taxon>fabids</taxon>
        <taxon>Rosales</taxon>
        <taxon>Rosaceae</taxon>
        <taxon>Rosoideae</taxon>
        <taxon>Rosoideae incertae sedis</taxon>
        <taxon>Rosa</taxon>
    </lineage>
</organism>
<dbReference type="GO" id="GO:0006952">
    <property type="term" value="P:defense response"/>
    <property type="evidence" value="ECO:0007669"/>
    <property type="project" value="InterPro"/>
</dbReference>
<dbReference type="Proteomes" id="UP000238479">
    <property type="component" value="Chromosome 5"/>
</dbReference>
<evidence type="ECO:0000256" key="1">
    <source>
        <dbReference type="ARBA" id="ARBA00023027"/>
    </source>
</evidence>
<dbReference type="EMBL" id="PDCK01000043">
    <property type="protein sequence ID" value="PRQ35423.1"/>
    <property type="molecule type" value="Genomic_DNA"/>
</dbReference>
<keyword evidence="1" id="KW-0520">NAD</keyword>
<protein>
    <submittedName>
        <fullName evidence="3">Putative toll-like receptor, P-loop containing nucleoside triphosphate hydrolase</fullName>
    </submittedName>
</protein>
<dbReference type="Gene3D" id="3.40.50.10140">
    <property type="entry name" value="Toll/interleukin-1 receptor homology (TIR) domain"/>
    <property type="match status" value="2"/>
</dbReference>
<feature type="domain" description="TIR" evidence="2">
    <location>
        <begin position="251"/>
        <end position="418"/>
    </location>
</feature>
<comment type="caution">
    <text evidence="3">The sequence shown here is derived from an EMBL/GenBank/DDBJ whole genome shotgun (WGS) entry which is preliminary data.</text>
</comment>
<dbReference type="PRINTS" id="PR00364">
    <property type="entry name" value="DISEASERSIST"/>
</dbReference>
<dbReference type="InterPro" id="IPR032675">
    <property type="entry name" value="LRR_dom_sf"/>
</dbReference>
<dbReference type="PROSITE" id="PS50104">
    <property type="entry name" value="TIR"/>
    <property type="match status" value="2"/>
</dbReference>